<dbReference type="STRING" id="31234.E3N6F6"/>
<feature type="transmembrane region" description="Helical" evidence="3">
    <location>
        <begin position="197"/>
        <end position="219"/>
    </location>
</feature>
<feature type="transmembrane region" description="Helical" evidence="3">
    <location>
        <begin position="161"/>
        <end position="185"/>
    </location>
</feature>
<dbReference type="KEGG" id="crq:GCK72_021781"/>
<feature type="region of interest" description="Disordered" evidence="2">
    <location>
        <begin position="1"/>
        <end position="28"/>
    </location>
</feature>
<dbReference type="PANTHER" id="PTHR45757">
    <property type="entry name" value="PROTEIN CBG23364-RELATED"/>
    <property type="match status" value="1"/>
</dbReference>
<dbReference type="OrthoDB" id="2985014at2759"/>
<dbReference type="CTD" id="9808202"/>
<evidence type="ECO:0000313" key="6">
    <source>
        <dbReference type="Proteomes" id="UP000008281"/>
    </source>
</evidence>
<dbReference type="PROSITE" id="PS50850">
    <property type="entry name" value="MFS"/>
    <property type="match status" value="1"/>
</dbReference>
<evidence type="ECO:0000256" key="1">
    <source>
        <dbReference type="ARBA" id="ARBA00004141"/>
    </source>
</evidence>
<organism evidence="6">
    <name type="scientific">Caenorhabditis remanei</name>
    <name type="common">Caenorhabditis vulgaris</name>
    <dbReference type="NCBI Taxonomy" id="31234"/>
    <lineage>
        <taxon>Eukaryota</taxon>
        <taxon>Metazoa</taxon>
        <taxon>Ecdysozoa</taxon>
        <taxon>Nematoda</taxon>
        <taxon>Chromadorea</taxon>
        <taxon>Rhabditida</taxon>
        <taxon>Rhabditina</taxon>
        <taxon>Rhabditomorpha</taxon>
        <taxon>Rhabditoidea</taxon>
        <taxon>Rhabditidae</taxon>
        <taxon>Peloderinae</taxon>
        <taxon>Caenorhabditis</taxon>
    </lineage>
</organism>
<evidence type="ECO:0000256" key="2">
    <source>
        <dbReference type="SAM" id="MobiDB-lite"/>
    </source>
</evidence>
<dbReference type="InParanoid" id="E3N6F6"/>
<feature type="transmembrane region" description="Helical" evidence="3">
    <location>
        <begin position="231"/>
        <end position="250"/>
    </location>
</feature>
<keyword evidence="3" id="KW-0812">Transmembrane</keyword>
<keyword evidence="3" id="KW-0472">Membrane</keyword>
<evidence type="ECO:0000313" key="5">
    <source>
        <dbReference type="EMBL" id="EFO88121.1"/>
    </source>
</evidence>
<name>E3N6F6_CAERE</name>
<accession>E3N6F6</accession>
<dbReference type="FunCoup" id="E3N6F6">
    <property type="interactions" value="5"/>
</dbReference>
<dbReference type="HOGENOM" id="CLU_001265_5_3_1"/>
<comment type="subcellular location">
    <subcellularLocation>
        <location evidence="1">Membrane</location>
        <topology evidence="1">Multi-pass membrane protein</topology>
    </subcellularLocation>
</comment>
<dbReference type="Pfam" id="PF07690">
    <property type="entry name" value="MFS_1"/>
    <property type="match status" value="1"/>
</dbReference>
<feature type="transmembrane region" description="Helical" evidence="3">
    <location>
        <begin position="388"/>
        <end position="408"/>
    </location>
</feature>
<dbReference type="eggNOG" id="KOG2532">
    <property type="taxonomic scope" value="Eukaryota"/>
</dbReference>
<feature type="transmembrane region" description="Helical" evidence="3">
    <location>
        <begin position="110"/>
        <end position="130"/>
    </location>
</feature>
<dbReference type="InterPro" id="IPR036259">
    <property type="entry name" value="MFS_trans_sf"/>
</dbReference>
<dbReference type="InterPro" id="IPR020846">
    <property type="entry name" value="MFS_dom"/>
</dbReference>
<keyword evidence="3" id="KW-1133">Transmembrane helix</keyword>
<protein>
    <recommendedName>
        <fullName evidence="4">Major facilitator superfamily (MFS) profile domain-containing protein</fullName>
    </recommendedName>
</protein>
<feature type="transmembrane region" description="Helical" evidence="3">
    <location>
        <begin position="290"/>
        <end position="312"/>
    </location>
</feature>
<feature type="compositionally biased region" description="Low complexity" evidence="2">
    <location>
        <begin position="12"/>
        <end position="27"/>
    </location>
</feature>
<dbReference type="GO" id="GO:0016020">
    <property type="term" value="C:membrane"/>
    <property type="evidence" value="ECO:0007669"/>
    <property type="project" value="UniProtKB-SubCell"/>
</dbReference>
<dbReference type="Proteomes" id="UP000008281">
    <property type="component" value="Unassembled WGS sequence"/>
</dbReference>
<feature type="transmembrane region" description="Helical" evidence="3">
    <location>
        <begin position="332"/>
        <end position="350"/>
    </location>
</feature>
<evidence type="ECO:0000256" key="3">
    <source>
        <dbReference type="SAM" id="Phobius"/>
    </source>
</evidence>
<gene>
    <name evidence="5" type="ORF">CRE_06027</name>
</gene>
<feature type="transmembrane region" description="Helical" evidence="3">
    <location>
        <begin position="362"/>
        <end position="382"/>
    </location>
</feature>
<keyword evidence="6" id="KW-1185">Reference proteome</keyword>
<dbReference type="EMBL" id="DS268540">
    <property type="protein sequence ID" value="EFO88121.1"/>
    <property type="molecule type" value="Genomic_DNA"/>
</dbReference>
<dbReference type="RefSeq" id="XP_003096020.2">
    <property type="nucleotide sequence ID" value="XM_003095972.2"/>
</dbReference>
<feature type="transmembrane region" description="Helical" evidence="3">
    <location>
        <begin position="457"/>
        <end position="475"/>
    </location>
</feature>
<dbReference type="OMA" id="LSMIICM"/>
<feature type="domain" description="Major facilitator superfamily (MFS) profile" evidence="4">
    <location>
        <begin position="59"/>
        <end position="480"/>
    </location>
</feature>
<proteinExistence type="predicted"/>
<feature type="transmembrane region" description="Helical" evidence="3">
    <location>
        <begin position="137"/>
        <end position="155"/>
    </location>
</feature>
<feature type="transmembrane region" description="Helical" evidence="3">
    <location>
        <begin position="49"/>
        <end position="70"/>
    </location>
</feature>
<sequence>MAFSYTRLPRMSSSSSSFSQLSISPDSNPEEDVIYEYEKKKKKREVSNFVFGHKTRFYIMVLLLFCLTLPQMNSITFNFTVICMGDLVERHQTLNRSDPHWMSSSTHKSFIFSSTAIGAVIGLIPSVPLIDALGIRVVLTVSGVISAVGSIFFPLAADINYYAVILCRVLQGLGISILFTVVGVIPGIWAPRNETGTFLAILSCAFQLSMIICMPISGILCETPYLGWRSIYYIFGAATLLIYTIFFTFYTDSPRIHRNVSEKELKRIESGKLETPVQEGVPYWAICSDVTVLAAWLSVFGGNFGFTILTLYGPTYLKDVLHFDVKETGFATALPFILSAVVKFAAGRISDKMDHLSEKTRFTFCAVVSQASVVLGLVLMAMTSNRRVAQFAYTFAITSSGLNIVGNVKCIQLRCRQHVHFAITVISFCAYLIHFGAPIVVGWLTSSEGDTGGWSRLFIIVSVITVLTNLPFPFLTSEEPAPFVRVVKVEE</sequence>
<reference evidence="5" key="1">
    <citation type="submission" date="2007-07" db="EMBL/GenBank/DDBJ databases">
        <title>PCAP assembly of the Caenorhabditis remanei genome.</title>
        <authorList>
            <consortium name="The Caenorhabditis remanei Sequencing Consortium"/>
            <person name="Wilson R.K."/>
        </authorList>
    </citation>
    <scope>NUCLEOTIDE SEQUENCE [LARGE SCALE GENOMIC DNA]</scope>
    <source>
        <strain evidence="5">PB4641</strain>
    </source>
</reference>
<dbReference type="AlphaFoldDB" id="E3N6F6"/>
<dbReference type="GeneID" id="9808202"/>
<feature type="transmembrane region" description="Helical" evidence="3">
    <location>
        <begin position="420"/>
        <end position="445"/>
    </location>
</feature>
<dbReference type="GO" id="GO:0022857">
    <property type="term" value="F:transmembrane transporter activity"/>
    <property type="evidence" value="ECO:0007669"/>
    <property type="project" value="InterPro"/>
</dbReference>
<dbReference type="Gene3D" id="1.20.1250.20">
    <property type="entry name" value="MFS general substrate transporter like domains"/>
    <property type="match status" value="2"/>
</dbReference>
<dbReference type="InterPro" id="IPR011701">
    <property type="entry name" value="MFS"/>
</dbReference>
<dbReference type="PANTHER" id="PTHR45757:SF11">
    <property type="entry name" value="MAJOR FACILITATOR SUPERFAMILY (MFS) PROFILE DOMAIN-CONTAINING PROTEIN"/>
    <property type="match status" value="1"/>
</dbReference>
<evidence type="ECO:0000259" key="4">
    <source>
        <dbReference type="PROSITE" id="PS50850"/>
    </source>
</evidence>
<dbReference type="SUPFAM" id="SSF103473">
    <property type="entry name" value="MFS general substrate transporter"/>
    <property type="match status" value="1"/>
</dbReference>